<feature type="non-terminal residue" evidence="1">
    <location>
        <position position="1"/>
    </location>
</feature>
<sequence>VVRHLKKFGFNAWSSAFRLFQSLQSNPEFNRCVPGYLTIFKILAERKRDAQDYSRFLMHMDPIVIDGIKAGVDFQRIFDDFISGLKAGSIPYYQCFIVLDRILSLTTVNFRQETDPF</sequence>
<evidence type="ECO:0000313" key="1">
    <source>
        <dbReference type="EMBL" id="MCI29962.1"/>
    </source>
</evidence>
<comment type="caution">
    <text evidence="1">The sequence shown here is derived from an EMBL/GenBank/DDBJ whole genome shotgun (WGS) entry which is preliminary data.</text>
</comment>
<reference evidence="1 2" key="1">
    <citation type="journal article" date="2018" name="Front. Plant Sci.">
        <title>Red Clover (Trifolium pratense) and Zigzag Clover (T. medium) - A Picture of Genomic Similarities and Differences.</title>
        <authorList>
            <person name="Dluhosova J."/>
            <person name="Istvanek J."/>
            <person name="Nedelnik J."/>
            <person name="Repkova J."/>
        </authorList>
    </citation>
    <scope>NUCLEOTIDE SEQUENCE [LARGE SCALE GENOMIC DNA]</scope>
    <source>
        <strain evidence="2">cv. 10/8</strain>
        <tissue evidence="1">Leaf</tissue>
    </source>
</reference>
<dbReference type="Proteomes" id="UP000265520">
    <property type="component" value="Unassembled WGS sequence"/>
</dbReference>
<name>A0A392R1K1_9FABA</name>
<evidence type="ECO:0000313" key="2">
    <source>
        <dbReference type="Proteomes" id="UP000265520"/>
    </source>
</evidence>
<accession>A0A392R1K1</accession>
<dbReference type="EMBL" id="LXQA010176088">
    <property type="protein sequence ID" value="MCI29962.1"/>
    <property type="molecule type" value="Genomic_DNA"/>
</dbReference>
<proteinExistence type="predicted"/>
<organism evidence="1 2">
    <name type="scientific">Trifolium medium</name>
    <dbReference type="NCBI Taxonomy" id="97028"/>
    <lineage>
        <taxon>Eukaryota</taxon>
        <taxon>Viridiplantae</taxon>
        <taxon>Streptophyta</taxon>
        <taxon>Embryophyta</taxon>
        <taxon>Tracheophyta</taxon>
        <taxon>Spermatophyta</taxon>
        <taxon>Magnoliopsida</taxon>
        <taxon>eudicotyledons</taxon>
        <taxon>Gunneridae</taxon>
        <taxon>Pentapetalae</taxon>
        <taxon>rosids</taxon>
        <taxon>fabids</taxon>
        <taxon>Fabales</taxon>
        <taxon>Fabaceae</taxon>
        <taxon>Papilionoideae</taxon>
        <taxon>50 kb inversion clade</taxon>
        <taxon>NPAAA clade</taxon>
        <taxon>Hologalegina</taxon>
        <taxon>IRL clade</taxon>
        <taxon>Trifolieae</taxon>
        <taxon>Trifolium</taxon>
    </lineage>
</organism>
<dbReference type="AlphaFoldDB" id="A0A392R1K1"/>
<keyword evidence="2" id="KW-1185">Reference proteome</keyword>
<protein>
    <submittedName>
        <fullName evidence="1">Uncharacterized protein</fullName>
    </submittedName>
</protein>